<gene>
    <name evidence="2" type="ORF">DDF67_11895</name>
</gene>
<keyword evidence="2" id="KW-0560">Oxidoreductase</keyword>
<evidence type="ECO:0000313" key="3">
    <source>
        <dbReference type="Proteomes" id="UP000245073"/>
    </source>
</evidence>
<dbReference type="Pfam" id="PF05721">
    <property type="entry name" value="PhyH"/>
    <property type="match status" value="1"/>
</dbReference>
<dbReference type="InterPro" id="IPR008775">
    <property type="entry name" value="Phytyl_CoA_dOase-like"/>
</dbReference>
<proteinExistence type="predicted"/>
<comment type="cofactor">
    <cofactor evidence="1">
        <name>Fe(2+)</name>
        <dbReference type="ChEBI" id="CHEBI:29033"/>
    </cofactor>
</comment>
<name>A0A2T9K0W0_9CAUL</name>
<keyword evidence="2" id="KW-0223">Dioxygenase</keyword>
<dbReference type="PANTHER" id="PTHR20883">
    <property type="entry name" value="PHYTANOYL-COA DIOXYGENASE DOMAIN CONTAINING 1"/>
    <property type="match status" value="1"/>
</dbReference>
<dbReference type="OrthoDB" id="547161at2"/>
<dbReference type="GO" id="GO:0005506">
    <property type="term" value="F:iron ion binding"/>
    <property type="evidence" value="ECO:0007669"/>
    <property type="project" value="UniProtKB-ARBA"/>
</dbReference>
<dbReference type="AlphaFoldDB" id="A0A2T9K0W0"/>
<dbReference type="Gene3D" id="2.60.120.620">
    <property type="entry name" value="q2cbj1_9rhob like domain"/>
    <property type="match status" value="1"/>
</dbReference>
<evidence type="ECO:0000256" key="1">
    <source>
        <dbReference type="ARBA" id="ARBA00001954"/>
    </source>
</evidence>
<comment type="caution">
    <text evidence="2">The sequence shown here is derived from an EMBL/GenBank/DDBJ whole genome shotgun (WGS) entry which is preliminary data.</text>
</comment>
<evidence type="ECO:0000313" key="2">
    <source>
        <dbReference type="EMBL" id="PVM89513.1"/>
    </source>
</evidence>
<dbReference type="Proteomes" id="UP000245073">
    <property type="component" value="Unassembled WGS sequence"/>
</dbReference>
<reference evidence="2 3" key="1">
    <citation type="submission" date="2018-04" db="EMBL/GenBank/DDBJ databases">
        <title>The genome sequence of Caulobacter sp. 744.</title>
        <authorList>
            <person name="Gao J."/>
            <person name="Sun J."/>
        </authorList>
    </citation>
    <scope>NUCLEOTIDE SEQUENCE [LARGE SCALE GENOMIC DNA]</scope>
    <source>
        <strain evidence="2 3">774</strain>
    </source>
</reference>
<dbReference type="RefSeq" id="WP_109101113.1">
    <property type="nucleotide sequence ID" value="NZ_QDKQ01000041.1"/>
</dbReference>
<accession>A0A2T9K0W0</accession>
<dbReference type="EMBL" id="QDKQ01000041">
    <property type="protein sequence ID" value="PVM89513.1"/>
    <property type="molecule type" value="Genomic_DNA"/>
</dbReference>
<sequence>MVSGVKGASAGAVSAPWIEAEGLEDRLAQADAPEAHRAFARDLARDGLAIIDLGDELLELCSRIDAETRHHFEAGATRVHDAWRRSPAIREMATHPEILARLALAYGRKPFPFQSLNFHRGSQQDVHADTLHFHAEPAGFMCGVWLALEDVRPEAGPLVYYPGSHRLPVLTMAQAGAAEGTTTVANYNDLYGPAILRQLAEGGFEPRLAVLKKGQVAVWAANLAHGGSRIADPDTTRRSLVLHYYFDDCVYYTPMLSTQDRQARRLPADIATGGWRWPRRAGRRVTVPVRQLAAAIAYRLTRRTPRF</sequence>
<dbReference type="PANTHER" id="PTHR20883:SF48">
    <property type="entry name" value="ECTOINE DIOXYGENASE"/>
    <property type="match status" value="1"/>
</dbReference>
<keyword evidence="3" id="KW-1185">Reference proteome</keyword>
<dbReference type="GO" id="GO:0016706">
    <property type="term" value="F:2-oxoglutarate-dependent dioxygenase activity"/>
    <property type="evidence" value="ECO:0007669"/>
    <property type="project" value="UniProtKB-ARBA"/>
</dbReference>
<organism evidence="2 3">
    <name type="scientific">Caulobacter endophyticus</name>
    <dbReference type="NCBI Taxonomy" id="2172652"/>
    <lineage>
        <taxon>Bacteria</taxon>
        <taxon>Pseudomonadati</taxon>
        <taxon>Pseudomonadota</taxon>
        <taxon>Alphaproteobacteria</taxon>
        <taxon>Caulobacterales</taxon>
        <taxon>Caulobacteraceae</taxon>
        <taxon>Caulobacter</taxon>
    </lineage>
</organism>
<protein>
    <submittedName>
        <fullName evidence="2">Phytanoyl-CoA dioxygenase</fullName>
    </submittedName>
</protein>
<dbReference type="SUPFAM" id="SSF51197">
    <property type="entry name" value="Clavaminate synthase-like"/>
    <property type="match status" value="1"/>
</dbReference>